<reference evidence="3" key="1">
    <citation type="journal article" date="2020" name="Fungal Divers.">
        <title>Resolving the Mortierellaceae phylogeny through synthesis of multi-gene phylogenetics and phylogenomics.</title>
        <authorList>
            <person name="Vandepol N."/>
            <person name="Liber J."/>
            <person name="Desiro A."/>
            <person name="Na H."/>
            <person name="Kennedy M."/>
            <person name="Barry K."/>
            <person name="Grigoriev I.V."/>
            <person name="Miller A.N."/>
            <person name="O'Donnell K."/>
            <person name="Stajich J.E."/>
            <person name="Bonito G."/>
        </authorList>
    </citation>
    <scope>NUCLEOTIDE SEQUENCE</scope>
    <source>
        <strain evidence="3">NRRL 2591</strain>
    </source>
</reference>
<name>A0A9P6EWS8_9FUNG</name>
<dbReference type="EMBL" id="JAAAXW010000596">
    <property type="protein sequence ID" value="KAF9536679.1"/>
    <property type="molecule type" value="Genomic_DNA"/>
</dbReference>
<dbReference type="AlphaFoldDB" id="A0A9P6EWS8"/>
<comment type="caution">
    <text evidence="3">The sequence shown here is derived from an EMBL/GenBank/DDBJ whole genome shotgun (WGS) entry which is preliminary data.</text>
</comment>
<dbReference type="Proteomes" id="UP000723463">
    <property type="component" value="Unassembled WGS sequence"/>
</dbReference>
<evidence type="ECO:0000256" key="1">
    <source>
        <dbReference type="SAM" id="Coils"/>
    </source>
</evidence>
<protein>
    <submittedName>
        <fullName evidence="3">Uncharacterized protein</fullName>
    </submittedName>
</protein>
<evidence type="ECO:0000256" key="2">
    <source>
        <dbReference type="SAM" id="MobiDB-lite"/>
    </source>
</evidence>
<gene>
    <name evidence="3" type="ORF">EC957_009996</name>
</gene>
<evidence type="ECO:0000313" key="3">
    <source>
        <dbReference type="EMBL" id="KAF9536679.1"/>
    </source>
</evidence>
<keyword evidence="4" id="KW-1185">Reference proteome</keyword>
<organism evidence="3 4">
    <name type="scientific">Mortierella hygrophila</name>
    <dbReference type="NCBI Taxonomy" id="979708"/>
    <lineage>
        <taxon>Eukaryota</taxon>
        <taxon>Fungi</taxon>
        <taxon>Fungi incertae sedis</taxon>
        <taxon>Mucoromycota</taxon>
        <taxon>Mortierellomycotina</taxon>
        <taxon>Mortierellomycetes</taxon>
        <taxon>Mortierellales</taxon>
        <taxon>Mortierellaceae</taxon>
        <taxon>Mortierella</taxon>
    </lineage>
</organism>
<feature type="region of interest" description="Disordered" evidence="2">
    <location>
        <begin position="33"/>
        <end position="54"/>
    </location>
</feature>
<accession>A0A9P6EWS8</accession>
<feature type="compositionally biased region" description="Polar residues" evidence="2">
    <location>
        <begin position="39"/>
        <end position="48"/>
    </location>
</feature>
<keyword evidence="1" id="KW-0175">Coiled coil</keyword>
<proteinExistence type="predicted"/>
<evidence type="ECO:0000313" key="4">
    <source>
        <dbReference type="Proteomes" id="UP000723463"/>
    </source>
</evidence>
<sequence>MYTDEVPMVRSRLSSDDEADCYIDPDDGLGYVDSDIERSSVSGPSRTSTKAAALSTDANATANKLFAVLDKCDADGERQSDARLKDALYLYKDQRERVGQLEKKVEELLEKNDALWEKNDALRETNCELRIEIQRLKSERAVANE</sequence>
<feature type="coiled-coil region" evidence="1">
    <location>
        <begin position="91"/>
        <end position="118"/>
    </location>
</feature>